<dbReference type="Pfam" id="PF04978">
    <property type="entry name" value="MST"/>
    <property type="match status" value="1"/>
</dbReference>
<dbReference type="Gene3D" id="1.20.120.450">
    <property type="entry name" value="dinb family like domain"/>
    <property type="match status" value="1"/>
</dbReference>
<reference evidence="2" key="1">
    <citation type="journal article" date="2021" name="PeerJ">
        <title>Extensive microbial diversity within the chicken gut microbiome revealed by metagenomics and culture.</title>
        <authorList>
            <person name="Gilroy R."/>
            <person name="Ravi A."/>
            <person name="Getino M."/>
            <person name="Pursley I."/>
            <person name="Horton D.L."/>
            <person name="Alikhan N.F."/>
            <person name="Baker D."/>
            <person name="Gharbi K."/>
            <person name="Hall N."/>
            <person name="Watson M."/>
            <person name="Adriaenssens E.M."/>
            <person name="Foster-Nyarko E."/>
            <person name="Jarju S."/>
            <person name="Secka A."/>
            <person name="Antonio M."/>
            <person name="Oren A."/>
            <person name="Chaudhuri R.R."/>
            <person name="La Ragione R."/>
            <person name="Hildebrand F."/>
            <person name="Pallen M.J."/>
        </authorList>
    </citation>
    <scope>NUCLEOTIDE SEQUENCE</scope>
    <source>
        <strain evidence="2">ChiGjej4B4-7305</strain>
    </source>
</reference>
<dbReference type="InterPro" id="IPR034660">
    <property type="entry name" value="DinB/YfiT-like"/>
</dbReference>
<reference evidence="2" key="2">
    <citation type="submission" date="2021-04" db="EMBL/GenBank/DDBJ databases">
        <authorList>
            <person name="Gilroy R."/>
        </authorList>
    </citation>
    <scope>NUCLEOTIDE SEQUENCE</scope>
    <source>
        <strain evidence="2">ChiGjej4B4-7305</strain>
    </source>
</reference>
<comment type="caution">
    <text evidence="2">The sequence shown here is derived from an EMBL/GenBank/DDBJ whole genome shotgun (WGS) entry which is preliminary data.</text>
</comment>
<feature type="compositionally biased region" description="Pro residues" evidence="1">
    <location>
        <begin position="1"/>
        <end position="10"/>
    </location>
</feature>
<dbReference type="Proteomes" id="UP000824037">
    <property type="component" value="Unassembled WGS sequence"/>
</dbReference>
<gene>
    <name evidence="2" type="ORF">H9815_12855</name>
</gene>
<name>A0A9D2EG04_9MICO</name>
<feature type="region of interest" description="Disordered" evidence="1">
    <location>
        <begin position="1"/>
        <end position="25"/>
    </location>
</feature>
<dbReference type="AlphaFoldDB" id="A0A9D2EG04"/>
<sequence>MSETIPPLPAPSAQSEVPLDDEGRVDPPLAVDEWHTLTSFLDFQRGTLHWKCSGLDAAGLNVRVAASTMTLGGILKHMAWVEEHWFTEMFLGQDMPALWQSVDWNSDPDWEWTSAVEDSPHELFTLWQDAVSHSRETTRRGLTDGLSTLAIRGWPDGQRHSLRWILVHMIEEYARHNGHADLIREAIDGSIGE</sequence>
<evidence type="ECO:0000256" key="1">
    <source>
        <dbReference type="SAM" id="MobiDB-lite"/>
    </source>
</evidence>
<evidence type="ECO:0000313" key="3">
    <source>
        <dbReference type="Proteomes" id="UP000824037"/>
    </source>
</evidence>
<protein>
    <submittedName>
        <fullName evidence="2">DinB family protein</fullName>
    </submittedName>
</protein>
<proteinExistence type="predicted"/>
<dbReference type="InterPro" id="IPR007061">
    <property type="entry name" value="MST-like"/>
</dbReference>
<dbReference type="EMBL" id="DXBY01000220">
    <property type="protein sequence ID" value="HIZ36661.1"/>
    <property type="molecule type" value="Genomic_DNA"/>
</dbReference>
<organism evidence="2 3">
    <name type="scientific">Candidatus Ruania gallistercoris</name>
    <dbReference type="NCBI Taxonomy" id="2838746"/>
    <lineage>
        <taxon>Bacteria</taxon>
        <taxon>Bacillati</taxon>
        <taxon>Actinomycetota</taxon>
        <taxon>Actinomycetes</taxon>
        <taxon>Micrococcales</taxon>
        <taxon>Ruaniaceae</taxon>
        <taxon>Ruania</taxon>
    </lineage>
</organism>
<dbReference type="SUPFAM" id="SSF109854">
    <property type="entry name" value="DinB/YfiT-like putative metalloenzymes"/>
    <property type="match status" value="1"/>
</dbReference>
<accession>A0A9D2EG04</accession>
<evidence type="ECO:0000313" key="2">
    <source>
        <dbReference type="EMBL" id="HIZ36661.1"/>
    </source>
</evidence>